<dbReference type="PROSITE" id="PS50004">
    <property type="entry name" value="C2"/>
    <property type="match status" value="2"/>
</dbReference>
<dbReference type="GO" id="GO:0003700">
    <property type="term" value="F:DNA-binding transcription factor activity"/>
    <property type="evidence" value="ECO:0007669"/>
    <property type="project" value="InterPro"/>
</dbReference>
<dbReference type="PANTHER" id="PTHR45911">
    <property type="entry name" value="C2 DOMAIN-CONTAINING PROTEIN"/>
    <property type="match status" value="1"/>
</dbReference>
<evidence type="ECO:0000313" key="11">
    <source>
        <dbReference type="EMBL" id="CAE2314334.1"/>
    </source>
</evidence>
<feature type="compositionally biased region" description="Low complexity" evidence="8">
    <location>
        <begin position="365"/>
        <end position="374"/>
    </location>
</feature>
<evidence type="ECO:0008006" key="12">
    <source>
        <dbReference type="Google" id="ProtNLM"/>
    </source>
</evidence>
<dbReference type="InterPro" id="IPR035892">
    <property type="entry name" value="C2_domain_sf"/>
</dbReference>
<dbReference type="Pfam" id="PF13516">
    <property type="entry name" value="LRR_6"/>
    <property type="match status" value="2"/>
</dbReference>
<sequence length="797" mass="89518">MGCGVSRPVLSEDDEGWRTEQSFSRKNGEDSASSSDLDLKRRRSTPVKKMITQNLKKRMSIFSRKDDDDEDEWYQRAMENRSRANDSIFVPLLKENARSLVNFTLVAGNHPALLKLPRALENVVKPRLEIRQFKSHTMDNIKVRRMCDELLSLEDPNYKMSDSNINKKFDDTTWLKTLSITRGNHVHGIRLSCNPEISIGGYFIISQMLSYIQSLLFLDVSQNNLTAAEARVLSLGLRLNCSVQELRMKDNRIGASGATSLSETLRVNKTLLVLDLRGNNIRGPGICMLADSMQDNMTLTDMDLRWNYTGESSDYVEAAIIDLNKFCERNLKSAIEVDLLDETTSKQPETQNSINASENGEENGNHSNSANGENGTDDVKETGTKIIGERRMMREIDATFRTASVSSLGLPKMEDGPAARIVVEVFRAKNLPPVMWSTGKDDEIPGMPHAYCMCSLNKEQHPSEISRKDYNPCWNFSCSFNVYNMWNVLVVKVAHTPSSVKRHRDDYVIGTVNIPIGWVVNWRGVTRGLDGLYRAFYRSVGASTGTVYQSCSCLDSNGVETSFFQTPEAAAHAYDEVAFKKDGERAQQNFSSDSSVIGLHVKEESFHLVGDDGVEVVGVQAGVISTIRVRLKMFFTGVNYMEIVLDRAFKLPKMDTGLGSCDAYCVIMFGDYKFRSKVVKNSLDPVFRQSFRVEIPANFDSGECRVQVWDWDRFDEDDHMGNAIVQISRGKLGTTELDGEHDIYFPDTMETVRNSKGENSKIRLKFLYYPAGSSEDKDSDSLCSSSTGSLANKLDPV</sequence>
<dbReference type="Gene3D" id="3.30.730.10">
    <property type="entry name" value="AP2/ERF domain"/>
    <property type="match status" value="1"/>
</dbReference>
<dbReference type="AlphaFoldDB" id="A0A7S4L431"/>
<evidence type="ECO:0000259" key="9">
    <source>
        <dbReference type="PROSITE" id="PS50004"/>
    </source>
</evidence>
<dbReference type="InterPro" id="IPR032675">
    <property type="entry name" value="LRR_dom_sf"/>
</dbReference>
<dbReference type="Gene3D" id="2.60.40.150">
    <property type="entry name" value="C2 domain"/>
    <property type="match status" value="2"/>
</dbReference>
<dbReference type="InterPro" id="IPR001611">
    <property type="entry name" value="Leu-rich_rpt"/>
</dbReference>
<dbReference type="SUPFAM" id="SSF52047">
    <property type="entry name" value="RNI-like"/>
    <property type="match status" value="1"/>
</dbReference>
<dbReference type="SMART" id="SM00239">
    <property type="entry name" value="C2"/>
    <property type="match status" value="2"/>
</dbReference>
<evidence type="ECO:0000259" key="10">
    <source>
        <dbReference type="PROSITE" id="PS51032"/>
    </source>
</evidence>
<keyword evidence="4" id="KW-0805">Transcription regulation</keyword>
<dbReference type="Pfam" id="PF00168">
    <property type="entry name" value="C2"/>
    <property type="match status" value="2"/>
</dbReference>
<evidence type="ECO:0000256" key="4">
    <source>
        <dbReference type="ARBA" id="ARBA00023015"/>
    </source>
</evidence>
<dbReference type="SMART" id="SM00368">
    <property type="entry name" value="LRR_RI"/>
    <property type="match status" value="3"/>
</dbReference>
<dbReference type="SUPFAM" id="SSF49562">
    <property type="entry name" value="C2 domain (Calcium/lipid-binding domain, CaLB)"/>
    <property type="match status" value="2"/>
</dbReference>
<evidence type="ECO:0000256" key="8">
    <source>
        <dbReference type="SAM" id="MobiDB-lite"/>
    </source>
</evidence>
<dbReference type="EMBL" id="HBKN01029988">
    <property type="protein sequence ID" value="CAE2314334.1"/>
    <property type="molecule type" value="Transcribed_RNA"/>
</dbReference>
<protein>
    <recommendedName>
        <fullName evidence="12">C2 domain-containing protein</fullName>
    </recommendedName>
</protein>
<dbReference type="InterPro" id="IPR001471">
    <property type="entry name" value="AP2/ERF_dom"/>
</dbReference>
<keyword evidence="7" id="KW-0539">Nucleus</keyword>
<dbReference type="CDD" id="cd00030">
    <property type="entry name" value="C2"/>
    <property type="match status" value="2"/>
</dbReference>
<keyword evidence="6" id="KW-0804">Transcription</keyword>
<feature type="region of interest" description="Disordered" evidence="8">
    <location>
        <begin position="1"/>
        <end position="45"/>
    </location>
</feature>
<gene>
    <name evidence="11" type="ORF">GTHE00462_LOCUS23267</name>
</gene>
<accession>A0A7S4L431</accession>
<feature type="region of interest" description="Disordered" evidence="8">
    <location>
        <begin position="342"/>
        <end position="385"/>
    </location>
</feature>
<dbReference type="PROSITE" id="PS51032">
    <property type="entry name" value="AP2_ERF"/>
    <property type="match status" value="1"/>
</dbReference>
<feature type="domain" description="C2" evidence="9">
    <location>
        <begin position="620"/>
        <end position="741"/>
    </location>
</feature>
<proteinExistence type="predicted"/>
<keyword evidence="5" id="KW-0238">DNA-binding</keyword>
<dbReference type="GO" id="GO:0003677">
    <property type="term" value="F:DNA binding"/>
    <property type="evidence" value="ECO:0007669"/>
    <property type="project" value="UniProtKB-KW"/>
</dbReference>
<dbReference type="InterPro" id="IPR036955">
    <property type="entry name" value="AP2/ERF_dom_sf"/>
</dbReference>
<organism evidence="11">
    <name type="scientific">Guillardia theta</name>
    <name type="common">Cryptophyte</name>
    <name type="synonym">Cryptomonas phi</name>
    <dbReference type="NCBI Taxonomy" id="55529"/>
    <lineage>
        <taxon>Eukaryota</taxon>
        <taxon>Cryptophyceae</taxon>
        <taxon>Pyrenomonadales</taxon>
        <taxon>Geminigeraceae</taxon>
        <taxon>Guillardia</taxon>
    </lineage>
</organism>
<name>A0A7S4L431_GUITH</name>
<evidence type="ECO:0000256" key="3">
    <source>
        <dbReference type="ARBA" id="ARBA00022837"/>
    </source>
</evidence>
<dbReference type="GO" id="GO:0005634">
    <property type="term" value="C:nucleus"/>
    <property type="evidence" value="ECO:0007669"/>
    <property type="project" value="UniProtKB-SubCell"/>
</dbReference>
<comment type="subcellular location">
    <subcellularLocation>
        <location evidence="1">Nucleus</location>
    </subcellularLocation>
</comment>
<reference evidence="11" key="1">
    <citation type="submission" date="2021-01" db="EMBL/GenBank/DDBJ databases">
        <authorList>
            <person name="Corre E."/>
            <person name="Pelletier E."/>
            <person name="Niang G."/>
            <person name="Scheremetjew M."/>
            <person name="Finn R."/>
            <person name="Kale V."/>
            <person name="Holt S."/>
            <person name="Cochrane G."/>
            <person name="Meng A."/>
            <person name="Brown T."/>
            <person name="Cohen L."/>
        </authorList>
    </citation>
    <scope>NUCLEOTIDE SEQUENCE</scope>
    <source>
        <strain evidence="11">CCMP 2712</strain>
    </source>
</reference>
<feature type="region of interest" description="Disordered" evidence="8">
    <location>
        <begin position="772"/>
        <end position="797"/>
    </location>
</feature>
<dbReference type="Gene3D" id="3.80.10.10">
    <property type="entry name" value="Ribonuclease Inhibitor"/>
    <property type="match status" value="1"/>
</dbReference>
<dbReference type="InterPro" id="IPR000008">
    <property type="entry name" value="C2_dom"/>
</dbReference>
<dbReference type="GO" id="GO:0046872">
    <property type="term" value="F:metal ion binding"/>
    <property type="evidence" value="ECO:0007669"/>
    <property type="project" value="UniProtKB-KW"/>
</dbReference>
<keyword evidence="3" id="KW-0106">Calcium</keyword>
<feature type="domain" description="C2" evidence="9">
    <location>
        <begin position="402"/>
        <end position="529"/>
    </location>
</feature>
<evidence type="ECO:0000256" key="7">
    <source>
        <dbReference type="ARBA" id="ARBA00023242"/>
    </source>
</evidence>
<evidence type="ECO:0000256" key="2">
    <source>
        <dbReference type="ARBA" id="ARBA00022723"/>
    </source>
</evidence>
<feature type="domain" description="AP2/ERF" evidence="10">
    <location>
        <begin position="521"/>
        <end position="591"/>
    </location>
</feature>
<keyword evidence="2" id="KW-0479">Metal-binding</keyword>
<evidence type="ECO:0000256" key="1">
    <source>
        <dbReference type="ARBA" id="ARBA00004123"/>
    </source>
</evidence>
<evidence type="ECO:0000256" key="6">
    <source>
        <dbReference type="ARBA" id="ARBA00023163"/>
    </source>
</evidence>
<evidence type="ECO:0000256" key="5">
    <source>
        <dbReference type="ARBA" id="ARBA00023125"/>
    </source>
</evidence>